<feature type="domain" description="Nucleoside phosphorylase" evidence="7">
    <location>
        <begin position="2"/>
        <end position="226"/>
    </location>
</feature>
<feature type="binding site" evidence="6">
    <location>
        <begin position="173"/>
        <end position="174"/>
    </location>
    <ligand>
        <name>substrate</name>
    </ligand>
</feature>
<accession>A0A1C4A6P7</accession>
<dbReference type="PANTHER" id="PTHR46832:SF1">
    <property type="entry name" value="5'-METHYLTHIOADENOSINE_S-ADENOSYLHOMOCYSTEINE NUCLEOSIDASE"/>
    <property type="match status" value="1"/>
</dbReference>
<keyword evidence="4 6" id="KW-0486">Methionine biosynthesis</keyword>
<dbReference type="InterPro" id="IPR035994">
    <property type="entry name" value="Nucleoside_phosphorylase_sf"/>
</dbReference>
<comment type="catalytic activity">
    <reaction evidence="5">
        <text>5'-deoxyadenosine + H2O = 5-deoxy-D-ribose + adenine</text>
        <dbReference type="Rhea" id="RHEA:29859"/>
        <dbReference type="ChEBI" id="CHEBI:15377"/>
        <dbReference type="ChEBI" id="CHEBI:16708"/>
        <dbReference type="ChEBI" id="CHEBI:17319"/>
        <dbReference type="ChEBI" id="CHEBI:149540"/>
        <dbReference type="EC" id="3.2.2.9"/>
    </reaction>
    <physiologicalReaction direction="left-to-right" evidence="5">
        <dbReference type="Rhea" id="RHEA:29860"/>
    </physiologicalReaction>
</comment>
<comment type="catalytic activity">
    <reaction evidence="6">
        <text>S-adenosyl-L-homocysteine + H2O = S-(5-deoxy-D-ribos-5-yl)-L-homocysteine + adenine</text>
        <dbReference type="Rhea" id="RHEA:17805"/>
        <dbReference type="ChEBI" id="CHEBI:15377"/>
        <dbReference type="ChEBI" id="CHEBI:16708"/>
        <dbReference type="ChEBI" id="CHEBI:57856"/>
        <dbReference type="ChEBI" id="CHEBI:58195"/>
        <dbReference type="EC" id="3.2.2.9"/>
    </reaction>
</comment>
<evidence type="ECO:0000256" key="3">
    <source>
        <dbReference type="ARBA" id="ARBA00022801"/>
    </source>
</evidence>
<keyword evidence="2 6" id="KW-0028">Amino-acid biosynthesis</keyword>
<dbReference type="AlphaFoldDB" id="A0A1C4A6P7"/>
<gene>
    <name evidence="6" type="primary">mtnN</name>
    <name evidence="8" type="ORF">GA0061081_102260</name>
</gene>
<dbReference type="EMBL" id="FMAQ01000002">
    <property type="protein sequence ID" value="SCB90192.1"/>
    <property type="molecule type" value="Genomic_DNA"/>
</dbReference>
<keyword evidence="9" id="KW-1185">Reference proteome</keyword>
<dbReference type="CDD" id="cd09008">
    <property type="entry name" value="MTAN"/>
    <property type="match status" value="1"/>
</dbReference>
<evidence type="ECO:0000256" key="1">
    <source>
        <dbReference type="ARBA" id="ARBA00004945"/>
    </source>
</evidence>
<dbReference type="OrthoDB" id="9792278at2"/>
<organism evidence="8 9">
    <name type="scientific">Gilliamella bombicola</name>
    <dbReference type="NCBI Taxonomy" id="1798182"/>
    <lineage>
        <taxon>Bacteria</taxon>
        <taxon>Pseudomonadati</taxon>
        <taxon>Pseudomonadota</taxon>
        <taxon>Gammaproteobacteria</taxon>
        <taxon>Orbales</taxon>
        <taxon>Orbaceae</taxon>
        <taxon>Gilliamella</taxon>
    </lineage>
</organism>
<dbReference type="NCBIfam" id="NF004079">
    <property type="entry name" value="PRK05584.1"/>
    <property type="match status" value="1"/>
</dbReference>
<dbReference type="Gene3D" id="3.40.50.1580">
    <property type="entry name" value="Nucleoside phosphorylase domain"/>
    <property type="match status" value="1"/>
</dbReference>
<dbReference type="NCBIfam" id="TIGR01704">
    <property type="entry name" value="MTA_SAH-Nsdase"/>
    <property type="match status" value="1"/>
</dbReference>
<dbReference type="PANTHER" id="PTHR46832">
    <property type="entry name" value="5'-METHYLTHIOADENOSINE/S-ADENOSYLHOMOCYSTEINE NUCLEOSIDASE"/>
    <property type="match status" value="1"/>
</dbReference>
<dbReference type="GO" id="GO:0009164">
    <property type="term" value="P:nucleoside catabolic process"/>
    <property type="evidence" value="ECO:0007669"/>
    <property type="project" value="InterPro"/>
</dbReference>
<dbReference type="GO" id="GO:0008930">
    <property type="term" value="F:methylthioadenosine nucleosidase activity"/>
    <property type="evidence" value="ECO:0007669"/>
    <property type="project" value="UniProtKB-UniRule"/>
</dbReference>
<feature type="active site" description="Proton acceptor" evidence="6">
    <location>
        <position position="12"/>
    </location>
</feature>
<dbReference type="SUPFAM" id="SSF53167">
    <property type="entry name" value="Purine and uridine phosphorylases"/>
    <property type="match status" value="1"/>
</dbReference>
<dbReference type="Pfam" id="PF01048">
    <property type="entry name" value="PNP_UDP_1"/>
    <property type="match status" value="1"/>
</dbReference>
<evidence type="ECO:0000256" key="2">
    <source>
        <dbReference type="ARBA" id="ARBA00022605"/>
    </source>
</evidence>
<evidence type="ECO:0000256" key="5">
    <source>
        <dbReference type="ARBA" id="ARBA00050313"/>
    </source>
</evidence>
<dbReference type="InterPro" id="IPR010049">
    <property type="entry name" value="MTA_SAH_Nsdase"/>
</dbReference>
<dbReference type="HAMAP" id="MF_01684">
    <property type="entry name" value="Salvage_MtnN"/>
    <property type="match status" value="1"/>
</dbReference>
<keyword evidence="3 6" id="KW-0378">Hydrolase</keyword>
<proteinExistence type="inferred from homology"/>
<evidence type="ECO:0000259" key="7">
    <source>
        <dbReference type="Pfam" id="PF01048"/>
    </source>
</evidence>
<protein>
    <recommendedName>
        <fullName evidence="6">5'-methylthioadenosine/S-adenosylhomocysteine nucleosidase</fullName>
        <shortName evidence="6">MTA/SAH nucleosidase</shortName>
        <shortName evidence="6">MTAN</shortName>
        <ecNumber evidence="6">3.2.2.9</ecNumber>
    </recommendedName>
    <alternativeName>
        <fullName evidence="6">5'-deoxyadenosine nucleosidase</fullName>
        <shortName evidence="6">DOA nucleosidase</shortName>
        <shortName evidence="6">dAdo nucleosidase</shortName>
    </alternativeName>
    <alternativeName>
        <fullName evidence="6">5'-methylthioadenosine nucleosidase</fullName>
        <shortName evidence="6">MTA nucleosidase</shortName>
    </alternativeName>
    <alternativeName>
        <fullName evidence="6">S-adenosylhomocysteine nucleosidase</fullName>
        <shortName evidence="6">AdoHcy nucleosidase</shortName>
        <shortName evidence="6">SAH nucleosidase</shortName>
        <shortName evidence="6">SRH nucleosidase</shortName>
    </alternativeName>
</protein>
<comment type="similarity">
    <text evidence="6">Belongs to the PNP/UDP phosphorylase family. MtnN subfamily.</text>
</comment>
<dbReference type="EC" id="3.2.2.9" evidence="6"/>
<comment type="pathway">
    <text evidence="1 6">Amino-acid biosynthesis; L-methionine biosynthesis via salvage pathway; S-methyl-5-thio-alpha-D-ribose 1-phosphate from S-methyl-5'-thioadenosine (hydrolase route): step 1/2.</text>
</comment>
<dbReference type="STRING" id="1798182.GA0061081_102260"/>
<dbReference type="Proteomes" id="UP000199670">
    <property type="component" value="Unassembled WGS sequence"/>
</dbReference>
<feature type="binding site" evidence="6">
    <location>
        <position position="78"/>
    </location>
    <ligand>
        <name>substrate</name>
    </ligand>
</feature>
<feature type="binding site" evidence="6">
    <location>
        <position position="152"/>
    </location>
    <ligand>
        <name>substrate</name>
    </ligand>
</feature>
<dbReference type="FunFam" id="3.40.50.1580:FF:000001">
    <property type="entry name" value="MTA/SAH nucleosidase family protein"/>
    <property type="match status" value="1"/>
</dbReference>
<dbReference type="GO" id="GO:0019284">
    <property type="term" value="P:L-methionine salvage from S-adenosylmethionine"/>
    <property type="evidence" value="ECO:0007669"/>
    <property type="project" value="TreeGrafter"/>
</dbReference>
<dbReference type="InterPro" id="IPR000845">
    <property type="entry name" value="Nucleoside_phosphorylase_d"/>
</dbReference>
<dbReference type="GO" id="GO:0008782">
    <property type="term" value="F:adenosylhomocysteine nucleosidase activity"/>
    <property type="evidence" value="ECO:0007669"/>
    <property type="project" value="UniProtKB-UniRule"/>
</dbReference>
<dbReference type="RefSeq" id="WP_091347043.1">
    <property type="nucleotide sequence ID" value="NZ_FMAQ01000002.1"/>
</dbReference>
<dbReference type="GO" id="GO:0005829">
    <property type="term" value="C:cytosol"/>
    <property type="evidence" value="ECO:0007669"/>
    <property type="project" value="TreeGrafter"/>
</dbReference>
<comment type="catalytic activity">
    <reaction evidence="6">
        <text>S-methyl-5'-thioadenosine + H2O = 5-(methylsulfanyl)-D-ribose + adenine</text>
        <dbReference type="Rhea" id="RHEA:13617"/>
        <dbReference type="ChEBI" id="CHEBI:15377"/>
        <dbReference type="ChEBI" id="CHEBI:16708"/>
        <dbReference type="ChEBI" id="CHEBI:17509"/>
        <dbReference type="ChEBI" id="CHEBI:78440"/>
        <dbReference type="EC" id="3.2.2.9"/>
    </reaction>
</comment>
<comment type="function">
    <text evidence="6">Catalyzes the irreversible cleavage of the glycosidic bond in both 5'-methylthioadenosine (MTA) and S-adenosylhomocysteine (SAH/AdoHcy) to adenine and the corresponding thioribose, 5'-methylthioribose and S-ribosylhomocysteine, respectively. Also cleaves 5'-deoxyadenosine, a toxic by-product of radical S-adenosylmethionine (SAM) enzymes, into 5-deoxyribose and adenine.</text>
</comment>
<name>A0A1C4A6P7_9GAMM</name>
<evidence type="ECO:0000313" key="8">
    <source>
        <dbReference type="EMBL" id="SCB90192.1"/>
    </source>
</evidence>
<feature type="active site" description="Proton donor" evidence="6">
    <location>
        <position position="197"/>
    </location>
</feature>
<sequence>MKIAIIAAMEEEVAILKSKITHYHVERYLGCDFHLGQIAGCEIVLLQSGIGKVAAASGTTLLLNNYKVDAVINTGSAGGLSSDLNIGDIIVSKDVFYHDVDLTAFGYKPGQMSGCPVAFDADQKYQSLAKICIKKLGVNAIEGSIGSGDAFINGKSNLARIKQTFPNAIAVEMEAAAIGHVCWLFKVPFVVVRAISDNGDSESAVDFQSFLKLAATQSSLIVESMLSELA</sequence>
<evidence type="ECO:0000313" key="9">
    <source>
        <dbReference type="Proteomes" id="UP000199670"/>
    </source>
</evidence>
<reference evidence="9" key="1">
    <citation type="submission" date="2016-08" db="EMBL/GenBank/DDBJ databases">
        <authorList>
            <person name="Varghese N."/>
            <person name="Submissions Spin"/>
        </authorList>
    </citation>
    <scope>NUCLEOTIDE SEQUENCE [LARGE SCALE GENOMIC DNA]</scope>
    <source>
        <strain evidence="9">R-53248</strain>
    </source>
</reference>
<evidence type="ECO:0000256" key="4">
    <source>
        <dbReference type="ARBA" id="ARBA00023167"/>
    </source>
</evidence>
<dbReference type="GO" id="GO:0019509">
    <property type="term" value="P:L-methionine salvage from methylthioadenosine"/>
    <property type="evidence" value="ECO:0007669"/>
    <property type="project" value="UniProtKB-UniRule"/>
</dbReference>
<evidence type="ECO:0000256" key="6">
    <source>
        <dbReference type="HAMAP-Rule" id="MF_01684"/>
    </source>
</evidence>
<dbReference type="UniPathway" id="UPA00904">
    <property type="reaction ID" value="UER00871"/>
</dbReference>